<gene>
    <name evidence="6 8" type="primary">smc</name>
    <name evidence="8" type="ORF">ACFQY8_05165</name>
</gene>
<organism evidence="8 9">
    <name type="scientific">Alloscardovia venturai</name>
    <dbReference type="NCBI Taxonomy" id="1769421"/>
    <lineage>
        <taxon>Bacteria</taxon>
        <taxon>Bacillati</taxon>
        <taxon>Actinomycetota</taxon>
        <taxon>Actinomycetes</taxon>
        <taxon>Bifidobacteriales</taxon>
        <taxon>Bifidobacteriaceae</taxon>
        <taxon>Alloscardovia</taxon>
    </lineage>
</organism>
<proteinExistence type="inferred from homology"/>
<evidence type="ECO:0000256" key="6">
    <source>
        <dbReference type="HAMAP-Rule" id="MF_01894"/>
    </source>
</evidence>
<evidence type="ECO:0000259" key="7">
    <source>
        <dbReference type="SMART" id="SM00968"/>
    </source>
</evidence>
<dbReference type="HAMAP" id="MF_01894">
    <property type="entry name" value="Smc_prok"/>
    <property type="match status" value="1"/>
</dbReference>
<keyword evidence="4 6" id="KW-0175">Coiled coil</keyword>
<evidence type="ECO:0000256" key="2">
    <source>
        <dbReference type="ARBA" id="ARBA00022741"/>
    </source>
</evidence>
<evidence type="ECO:0000256" key="3">
    <source>
        <dbReference type="ARBA" id="ARBA00022840"/>
    </source>
</evidence>
<feature type="coiled-coil region" evidence="6">
    <location>
        <begin position="241"/>
        <end position="476"/>
    </location>
</feature>
<dbReference type="Gene3D" id="3.30.70.1620">
    <property type="match status" value="1"/>
</dbReference>
<comment type="subcellular location">
    <subcellularLocation>
        <location evidence="6">Cytoplasm</location>
    </subcellularLocation>
</comment>
<accession>A0ABW2Y8I9</accession>
<dbReference type="InterPro" id="IPR003395">
    <property type="entry name" value="RecF/RecN/SMC_N"/>
</dbReference>
<dbReference type="InterPro" id="IPR024704">
    <property type="entry name" value="SMC"/>
</dbReference>
<dbReference type="NCBIfam" id="TIGR02168">
    <property type="entry name" value="SMC_prok_B"/>
    <property type="match status" value="1"/>
</dbReference>
<dbReference type="PIRSF" id="PIRSF005719">
    <property type="entry name" value="SMC"/>
    <property type="match status" value="1"/>
</dbReference>
<sequence length="1212" mass="134806">MYVKELSIRGFKSFANATTLHFEPGVTAIVGPNGSGKSNVVDALAWVMGEQGAKSLRGSSMEDVIFAGTSSRPPLGRAQVSLTIDNTDGTLNIDYSEVTISRTIFRNGGSEYAINGTPVRLLDVQELLSDTGLGAHMHVVVGQGRLDSILKATPADNRAFIEEAAGILKHRKRKERALRKLQSTQDNVDRLDDLLAEIHRQLGPLRRQARVSRRADSIQVIIRDASSRLLADDASRLQAQRDEVRSKLVATRGELQSARQELTSIKLDIERLERLAGQSSPAIDAINQTYHTMAQLQERLKSLAALAAERENSLRSQIVTVGGDNPDLLNKRADELEAQLATAKNATDDARLTFDKTTQERARVEQELAQIRQLMTQLRKSAQERQAHKAKLKETIARQEAQIQGIAARICDLVTQKDTYYQSLKETQERVDSLQQDSGLANDNLDRDLEKAQESFRQLREERETADMHIRELDNTIISLQSKADALHDTLESRSTSEDLERSSVETLGALADYIHIDEGWEEAIAKALGPFASAIVVPDSRTALDAMNLAHDQHIGRAIVIHPIDLDSPGLNRDRESIDSGSVAAASVIHLNPHVIDTEKESIARGVVAAVRLLLLDVVLVQTREDAASAIESGNFSTAMTQQADTFTRVGAVGGISRTPSDLSLTVRRDKALAQVKENKIKVARAREEKAVLDEKCAAAQTTVDKVHTAITENRVRMQQRQDNLRTATQTREDLQRRIAHVDEQIHNLETQKESQSVTLQDLQVQLEVAHSAQTSETDINTIASREHEYDQALAQARDKEVSARLAWNNAQQHAESLERQVTLLRSQAQQAMRRRAEVAARNKQRERAASRALSVAQKAQAAAEELSTHINRVLEQRSELQSQISQHDEELALLREKRNSQEPHVTRLSNQEHDLDIMRERVATQYGQIQQRILDELGSTVDSVIEHYGPDQPVPVFDENGQLIMLDETKILTEEQRQDLSNFKTCEYSRDIEQKKLDKAKHDLVALGKVNPLATEEYDALEARHKYLNEQRQDVVTSRDDLLGLIKDLDSTMIQVFKDAYDDTAEAFQKVFATLFPGGTGRLKLENPDDLLSTGVIVEASPAGKRVKQLSLLSGGERSLTALALLFAIFTARPSPFYIMDEVEAALDDINLTRLLNAINDLRSHAQLIIITHQQRTMSIADALYGVTMRSDGVTAVVSQRLKQGSALES</sequence>
<dbReference type="InterPro" id="IPR010935">
    <property type="entry name" value="SMC_hinge"/>
</dbReference>
<comment type="domain">
    <text evidence="6">Contains large globular domains required for ATP hydrolysis at each terminus and a third globular domain forming a flexible hinge near the middle of the molecule. These domains are separated by coiled-coil structures.</text>
</comment>
<evidence type="ECO:0000313" key="8">
    <source>
        <dbReference type="EMBL" id="MFD0705133.1"/>
    </source>
</evidence>
<reference evidence="9" key="1">
    <citation type="journal article" date="2019" name="Int. J. Syst. Evol. Microbiol.">
        <title>The Global Catalogue of Microorganisms (GCM) 10K type strain sequencing project: providing services to taxonomists for standard genome sequencing and annotation.</title>
        <authorList>
            <consortium name="The Broad Institute Genomics Platform"/>
            <consortium name="The Broad Institute Genome Sequencing Center for Infectious Disease"/>
            <person name="Wu L."/>
            <person name="Ma J."/>
        </authorList>
    </citation>
    <scope>NUCLEOTIDE SEQUENCE [LARGE SCALE GENOMIC DNA]</scope>
    <source>
        <strain evidence="9">CCM 8604</strain>
    </source>
</reference>
<feature type="domain" description="SMC hinge" evidence="7">
    <location>
        <begin position="505"/>
        <end position="632"/>
    </location>
</feature>
<dbReference type="InterPro" id="IPR011890">
    <property type="entry name" value="SMC_prok"/>
</dbReference>
<keyword evidence="2 6" id="KW-0547">Nucleotide-binding</keyword>
<feature type="coiled-coil region" evidence="6">
    <location>
        <begin position="167"/>
        <end position="201"/>
    </location>
</feature>
<dbReference type="RefSeq" id="WP_377938828.1">
    <property type="nucleotide sequence ID" value="NZ_JBHTHQ010000021.1"/>
</dbReference>
<dbReference type="InterPro" id="IPR027417">
    <property type="entry name" value="P-loop_NTPase"/>
</dbReference>
<dbReference type="Gene3D" id="1.20.1060.20">
    <property type="match status" value="1"/>
</dbReference>
<comment type="function">
    <text evidence="6">Required for chromosome condensation and partitioning.</text>
</comment>
<keyword evidence="1 6" id="KW-0963">Cytoplasm</keyword>
<protein>
    <recommendedName>
        <fullName evidence="6">Chromosome partition protein Smc</fullName>
    </recommendedName>
</protein>
<dbReference type="PANTHER" id="PTHR43977">
    <property type="entry name" value="STRUCTURAL MAINTENANCE OF CHROMOSOMES PROTEIN 3"/>
    <property type="match status" value="1"/>
</dbReference>
<feature type="coiled-coil region" evidence="6">
    <location>
        <begin position="816"/>
        <end position="899"/>
    </location>
</feature>
<feature type="coiled-coil region" evidence="6">
    <location>
        <begin position="670"/>
        <end position="767"/>
    </location>
</feature>
<evidence type="ECO:0000256" key="4">
    <source>
        <dbReference type="ARBA" id="ARBA00023054"/>
    </source>
</evidence>
<comment type="subunit">
    <text evidence="6">Homodimer.</text>
</comment>
<name>A0ABW2Y8I9_9BIFI</name>
<dbReference type="Proteomes" id="UP001597036">
    <property type="component" value="Unassembled WGS sequence"/>
</dbReference>
<dbReference type="EMBL" id="JBHTHQ010000021">
    <property type="protein sequence ID" value="MFD0705133.1"/>
    <property type="molecule type" value="Genomic_DNA"/>
</dbReference>
<evidence type="ECO:0000313" key="9">
    <source>
        <dbReference type="Proteomes" id="UP001597036"/>
    </source>
</evidence>
<dbReference type="SUPFAM" id="SSF52540">
    <property type="entry name" value="P-loop containing nucleoside triphosphate hydrolases"/>
    <property type="match status" value="2"/>
</dbReference>
<dbReference type="Pfam" id="PF06470">
    <property type="entry name" value="SMC_hinge"/>
    <property type="match status" value="1"/>
</dbReference>
<keyword evidence="3 6" id="KW-0067">ATP-binding</keyword>
<dbReference type="SMART" id="SM00968">
    <property type="entry name" value="SMC_hinge"/>
    <property type="match status" value="1"/>
</dbReference>
<dbReference type="Gene3D" id="3.40.50.300">
    <property type="entry name" value="P-loop containing nucleotide triphosphate hydrolases"/>
    <property type="match status" value="2"/>
</dbReference>
<dbReference type="CDD" id="cd03278">
    <property type="entry name" value="ABC_SMC_barmotin"/>
    <property type="match status" value="1"/>
</dbReference>
<dbReference type="SUPFAM" id="SSF75553">
    <property type="entry name" value="Smc hinge domain"/>
    <property type="match status" value="1"/>
</dbReference>
<evidence type="ECO:0000256" key="1">
    <source>
        <dbReference type="ARBA" id="ARBA00022490"/>
    </source>
</evidence>
<comment type="caution">
    <text evidence="8">The sequence shown here is derived from an EMBL/GenBank/DDBJ whole genome shotgun (WGS) entry which is preliminary data.</text>
</comment>
<keyword evidence="9" id="KW-1185">Reference proteome</keyword>
<dbReference type="InterPro" id="IPR036277">
    <property type="entry name" value="SMC_hinge_sf"/>
</dbReference>
<evidence type="ECO:0000256" key="5">
    <source>
        <dbReference type="ARBA" id="ARBA00023125"/>
    </source>
</evidence>
<keyword evidence="5 6" id="KW-0238">DNA-binding</keyword>
<comment type="similarity">
    <text evidence="6">Belongs to the SMC family.</text>
</comment>
<feature type="binding site" evidence="6">
    <location>
        <begin position="32"/>
        <end position="39"/>
    </location>
    <ligand>
        <name>ATP</name>
        <dbReference type="ChEBI" id="CHEBI:30616"/>
    </ligand>
</feature>
<dbReference type="Pfam" id="PF02463">
    <property type="entry name" value="SMC_N"/>
    <property type="match status" value="1"/>
</dbReference>